<keyword evidence="4" id="KW-0143">Chaperone</keyword>
<evidence type="ECO:0000256" key="4">
    <source>
        <dbReference type="ARBA" id="ARBA00023186"/>
    </source>
</evidence>
<evidence type="ECO:0000256" key="3">
    <source>
        <dbReference type="ARBA" id="ARBA00022795"/>
    </source>
</evidence>
<reference evidence="6 7" key="1">
    <citation type="submission" date="2019-07" db="EMBL/GenBank/DDBJ databases">
        <title>Pseudomonas mangiferae sp. nov., isolated from bark of mango tree in Thailand.</title>
        <authorList>
            <person name="Srisuk N."/>
            <person name="Anurat P."/>
        </authorList>
    </citation>
    <scope>NUCLEOTIDE SEQUENCE [LARGE SCALE GENOMIC DNA]</scope>
    <source>
        <strain evidence="6 7">DMKU_BBB3-04</strain>
    </source>
</reference>
<organism evidence="6 7">
    <name type="scientific">Pseudomonas mangiferae</name>
    <dbReference type="NCBI Taxonomy" id="2593654"/>
    <lineage>
        <taxon>Bacteria</taxon>
        <taxon>Pseudomonadati</taxon>
        <taxon>Pseudomonadota</taxon>
        <taxon>Gammaproteobacteria</taxon>
        <taxon>Pseudomonadales</taxon>
        <taxon>Pseudomonadaceae</taxon>
        <taxon>Pseudomonas</taxon>
    </lineage>
</organism>
<dbReference type="AlphaFoldDB" id="A0A553GY64"/>
<gene>
    <name evidence="6" type="ORF">FM069_12985</name>
</gene>
<evidence type="ECO:0000313" key="6">
    <source>
        <dbReference type="EMBL" id="TRX74451.1"/>
    </source>
</evidence>
<sequence length="98" mass="11064">MDTSVQHIEETRLALTEALDRSDWDRIGDLDQLCRRQVEDALVASAGQEEALRTQLEMLMDVYRQLTKACIDAREEVASELVALQKASHGAKVYQLFG</sequence>
<comment type="caution">
    <text evidence="6">The sequence shown here is derived from an EMBL/GenBank/DDBJ whole genome shotgun (WGS) entry which is preliminary data.</text>
</comment>
<keyword evidence="6" id="KW-0969">Cilium</keyword>
<protein>
    <recommendedName>
        <fullName evidence="5">Flagellar protein FliT</fullName>
    </recommendedName>
</protein>
<dbReference type="Proteomes" id="UP000315235">
    <property type="component" value="Unassembled WGS sequence"/>
</dbReference>
<keyword evidence="3" id="KW-1005">Bacterial flagellum biogenesis</keyword>
<proteinExistence type="predicted"/>
<evidence type="ECO:0000256" key="1">
    <source>
        <dbReference type="ARBA" id="ARBA00004514"/>
    </source>
</evidence>
<keyword evidence="6" id="KW-0966">Cell projection</keyword>
<dbReference type="EMBL" id="VJOY01000008">
    <property type="protein sequence ID" value="TRX74451.1"/>
    <property type="molecule type" value="Genomic_DNA"/>
</dbReference>
<name>A0A553GY64_9PSED</name>
<evidence type="ECO:0000256" key="5">
    <source>
        <dbReference type="ARBA" id="ARBA00093797"/>
    </source>
</evidence>
<dbReference type="Pfam" id="PF05400">
    <property type="entry name" value="FliT"/>
    <property type="match status" value="1"/>
</dbReference>
<keyword evidence="6" id="KW-0282">Flagellum</keyword>
<evidence type="ECO:0000313" key="7">
    <source>
        <dbReference type="Proteomes" id="UP000315235"/>
    </source>
</evidence>
<accession>A0A553GY64</accession>
<dbReference type="InterPro" id="IPR008622">
    <property type="entry name" value="FliT"/>
</dbReference>
<evidence type="ECO:0000256" key="2">
    <source>
        <dbReference type="ARBA" id="ARBA00022490"/>
    </source>
</evidence>
<keyword evidence="7" id="KW-1185">Reference proteome</keyword>
<keyword evidence="2" id="KW-0963">Cytoplasm</keyword>
<comment type="subcellular location">
    <subcellularLocation>
        <location evidence="1">Cytoplasm</location>
        <location evidence="1">Cytosol</location>
    </subcellularLocation>
</comment>
<dbReference type="RefSeq" id="WP_143488779.1">
    <property type="nucleotide sequence ID" value="NZ_VJOY01000008.1"/>
</dbReference>
<dbReference type="OrthoDB" id="7013020at2"/>